<gene>
    <name evidence="2" type="ORF">JCM19237_6078</name>
</gene>
<proteinExistence type="predicted"/>
<comment type="function">
    <text evidence="1">The glycine cleavage system catalyzes the degradation of glycine. The P protein binds the alpha-amino group of glycine through its pyridoxal phosphate cofactor; CO(2) is released and the remaining methylamine moiety is then transferred to the lipoamide cofactor of the H protein.</text>
</comment>
<reference evidence="2 3" key="1">
    <citation type="journal article" date="2014" name="Genome Announc.">
        <title>Draft Genome Sequences of Two Vibrionaceae Species, Vibrio ponticus C121 and Photobacterium aphoticum C119, Isolated as Coral Reef Microbiota.</title>
        <authorList>
            <person name="Al-saari N."/>
            <person name="Meirelles P.M."/>
            <person name="Mino S."/>
            <person name="Suda W."/>
            <person name="Oshima K."/>
            <person name="Hattori M."/>
            <person name="Ohkuma M."/>
            <person name="Thompson F.L."/>
            <person name="Gomez-Gil B."/>
            <person name="Sawabe T."/>
            <person name="Sawabe T."/>
        </authorList>
    </citation>
    <scope>NUCLEOTIDE SEQUENCE [LARGE SCALE GENOMIC DNA]</scope>
    <source>
        <strain evidence="2 3">JCM 19237</strain>
    </source>
</reference>
<dbReference type="GO" id="GO:0016594">
    <property type="term" value="F:glycine binding"/>
    <property type="evidence" value="ECO:0007669"/>
    <property type="project" value="TreeGrafter"/>
</dbReference>
<organism evidence="2 3">
    <name type="scientific">Photobacterium aphoticum</name>
    <dbReference type="NCBI Taxonomy" id="754436"/>
    <lineage>
        <taxon>Bacteria</taxon>
        <taxon>Pseudomonadati</taxon>
        <taxon>Pseudomonadota</taxon>
        <taxon>Gammaproteobacteria</taxon>
        <taxon>Vibrionales</taxon>
        <taxon>Vibrionaceae</taxon>
        <taxon>Photobacterium</taxon>
    </lineage>
</organism>
<sequence length="125" mass="13402">MLCEITGYDAFSLQPNSGAQGEYAGLVAIQRYHEANGDAHRNVCLIPSSAHGTNPASAAMVSMKVVVVGCDEQGNIDVEDLKAKIALHRDNLSCIMITYPSTHGVYEEAVQEVCELVHEPAAKCI</sequence>
<evidence type="ECO:0000256" key="1">
    <source>
        <dbReference type="ARBA" id="ARBA00003788"/>
    </source>
</evidence>
<dbReference type="GO" id="GO:0019464">
    <property type="term" value="P:glycine decarboxylation via glycine cleavage system"/>
    <property type="evidence" value="ECO:0007669"/>
    <property type="project" value="TreeGrafter"/>
</dbReference>
<dbReference type="EC" id="1.4.4.2" evidence="2"/>
<dbReference type="eggNOG" id="COG1003">
    <property type="taxonomic scope" value="Bacteria"/>
</dbReference>
<dbReference type="PANTHER" id="PTHR11773">
    <property type="entry name" value="GLYCINE DEHYDROGENASE, DECARBOXYLATING"/>
    <property type="match status" value="1"/>
</dbReference>
<comment type="caution">
    <text evidence="2">The sequence shown here is derived from an EMBL/GenBank/DDBJ whole genome shotgun (WGS) entry which is preliminary data.</text>
</comment>
<keyword evidence="2" id="KW-0560">Oxidoreductase</keyword>
<dbReference type="GO" id="GO:0030170">
    <property type="term" value="F:pyridoxal phosphate binding"/>
    <property type="evidence" value="ECO:0007669"/>
    <property type="project" value="TreeGrafter"/>
</dbReference>
<dbReference type="Gene3D" id="3.40.640.10">
    <property type="entry name" value="Type I PLP-dependent aspartate aminotransferase-like (Major domain)"/>
    <property type="match status" value="1"/>
</dbReference>
<dbReference type="InterPro" id="IPR020581">
    <property type="entry name" value="GDC_P"/>
</dbReference>
<dbReference type="STRING" id="754436.JCM19237_6078"/>
<dbReference type="GO" id="GO:0005829">
    <property type="term" value="C:cytosol"/>
    <property type="evidence" value="ECO:0007669"/>
    <property type="project" value="TreeGrafter"/>
</dbReference>
<dbReference type="EMBL" id="BBMN01000001">
    <property type="protein sequence ID" value="GAL03185.1"/>
    <property type="molecule type" value="Genomic_DNA"/>
</dbReference>
<protein>
    <submittedName>
        <fullName evidence="2">Glycine dehydrogenase</fullName>
        <ecNumber evidence="2">1.4.4.2</ecNumber>
    </submittedName>
</protein>
<dbReference type="SUPFAM" id="SSF53383">
    <property type="entry name" value="PLP-dependent transferases"/>
    <property type="match status" value="1"/>
</dbReference>
<dbReference type="GO" id="GO:0005960">
    <property type="term" value="C:glycine cleavage complex"/>
    <property type="evidence" value="ECO:0007669"/>
    <property type="project" value="TreeGrafter"/>
</dbReference>
<dbReference type="Proteomes" id="UP000029227">
    <property type="component" value="Unassembled WGS sequence"/>
</dbReference>
<dbReference type="InterPro" id="IPR015424">
    <property type="entry name" value="PyrdxlP-dep_Trfase"/>
</dbReference>
<name>A0A090QJ70_9GAMM</name>
<dbReference type="InterPro" id="IPR015421">
    <property type="entry name" value="PyrdxlP-dep_Trfase_major"/>
</dbReference>
<evidence type="ECO:0000313" key="2">
    <source>
        <dbReference type="EMBL" id="GAL03185.1"/>
    </source>
</evidence>
<dbReference type="GO" id="GO:0004375">
    <property type="term" value="F:glycine dehydrogenase (decarboxylating) activity"/>
    <property type="evidence" value="ECO:0007669"/>
    <property type="project" value="UniProtKB-EC"/>
</dbReference>
<dbReference type="AlphaFoldDB" id="A0A090QJ70"/>
<accession>A0A090QJ70</accession>
<evidence type="ECO:0000313" key="3">
    <source>
        <dbReference type="Proteomes" id="UP000029227"/>
    </source>
</evidence>
<dbReference type="PANTHER" id="PTHR11773:SF1">
    <property type="entry name" value="GLYCINE DEHYDROGENASE (DECARBOXYLATING), MITOCHONDRIAL"/>
    <property type="match status" value="1"/>
</dbReference>